<dbReference type="GO" id="GO:0006355">
    <property type="term" value="P:regulation of DNA-templated transcription"/>
    <property type="evidence" value="ECO:0007669"/>
    <property type="project" value="InterPro"/>
</dbReference>
<comment type="similarity">
    <text evidence="1">Belongs to the peptidase S24 family.</text>
</comment>
<sequence>MKLSINSLEKLKIFREVPFYSQPVTAGFPSPADDFLEFDLSLDRKLIKHPSATFFVSVNGNSMENAKIFNGSILLVDRAEKIGNRDVVLAVVDGDFTVKRYRKIGDRVFLYPENCSMKPIEIVEGSECYVWGKVMWSFNKIK</sequence>
<evidence type="ECO:0000256" key="1">
    <source>
        <dbReference type="ARBA" id="ARBA00007484"/>
    </source>
</evidence>
<dbReference type="InterPro" id="IPR006197">
    <property type="entry name" value="Peptidase_S24_LexA"/>
</dbReference>
<dbReference type="AlphaFoldDB" id="A0A381NWU5"/>
<dbReference type="SUPFAM" id="SSF51306">
    <property type="entry name" value="LexA/Signal peptidase"/>
    <property type="match status" value="1"/>
</dbReference>
<dbReference type="NCBIfam" id="NF007621">
    <property type="entry name" value="PRK10276.1"/>
    <property type="match status" value="1"/>
</dbReference>
<keyword evidence="5" id="KW-0234">DNA repair</keyword>
<reference evidence="8" key="1">
    <citation type="submission" date="2018-05" db="EMBL/GenBank/DDBJ databases">
        <authorList>
            <person name="Lanie J.A."/>
            <person name="Ng W.-L."/>
            <person name="Kazmierczak K.M."/>
            <person name="Andrzejewski T.M."/>
            <person name="Davidsen T.M."/>
            <person name="Wayne K.J."/>
            <person name="Tettelin H."/>
            <person name="Glass J.I."/>
            <person name="Rusch D."/>
            <person name="Podicherti R."/>
            <person name="Tsui H.-C.T."/>
            <person name="Winkler M.E."/>
        </authorList>
    </citation>
    <scope>NUCLEOTIDE SEQUENCE</scope>
</reference>
<name>A0A381NWU5_9ZZZZ</name>
<evidence type="ECO:0000256" key="4">
    <source>
        <dbReference type="ARBA" id="ARBA00022813"/>
    </source>
</evidence>
<evidence type="ECO:0000256" key="2">
    <source>
        <dbReference type="ARBA" id="ARBA00022763"/>
    </source>
</evidence>
<dbReference type="PANTHER" id="PTHR33516">
    <property type="entry name" value="LEXA REPRESSOR"/>
    <property type="match status" value="1"/>
</dbReference>
<evidence type="ECO:0000259" key="7">
    <source>
        <dbReference type="Pfam" id="PF00717"/>
    </source>
</evidence>
<dbReference type="CDD" id="cd06529">
    <property type="entry name" value="S24_LexA-like"/>
    <property type="match status" value="1"/>
</dbReference>
<evidence type="ECO:0000256" key="5">
    <source>
        <dbReference type="ARBA" id="ARBA00023204"/>
    </source>
</evidence>
<protein>
    <recommendedName>
        <fullName evidence="7">Peptidase S24/S26A/S26B/S26C domain-containing protein</fullName>
    </recommendedName>
</protein>
<dbReference type="GO" id="GO:0003677">
    <property type="term" value="F:DNA binding"/>
    <property type="evidence" value="ECO:0007669"/>
    <property type="project" value="InterPro"/>
</dbReference>
<dbReference type="GO" id="GO:0009432">
    <property type="term" value="P:SOS response"/>
    <property type="evidence" value="ECO:0007669"/>
    <property type="project" value="UniProtKB-KW"/>
</dbReference>
<dbReference type="GO" id="GO:0006281">
    <property type="term" value="P:DNA repair"/>
    <property type="evidence" value="ECO:0007669"/>
    <property type="project" value="UniProtKB-KW"/>
</dbReference>
<keyword evidence="4" id="KW-0068">Autocatalytic cleavage</keyword>
<gene>
    <name evidence="8" type="ORF">METZ01_LOCUS11212</name>
</gene>
<dbReference type="Pfam" id="PF00717">
    <property type="entry name" value="Peptidase_S24"/>
    <property type="match status" value="1"/>
</dbReference>
<dbReference type="EMBL" id="UINC01000614">
    <property type="protein sequence ID" value="SUZ58358.1"/>
    <property type="molecule type" value="Genomic_DNA"/>
</dbReference>
<dbReference type="InterPro" id="IPR036286">
    <property type="entry name" value="LexA/Signal_pep-like_sf"/>
</dbReference>
<evidence type="ECO:0000256" key="6">
    <source>
        <dbReference type="ARBA" id="ARBA00023236"/>
    </source>
</evidence>
<keyword evidence="2" id="KW-0227">DNA damage</keyword>
<keyword evidence="3" id="KW-0378">Hydrolase</keyword>
<dbReference type="Gene3D" id="2.10.109.10">
    <property type="entry name" value="Umud Fragment, subunit A"/>
    <property type="match status" value="1"/>
</dbReference>
<dbReference type="InterPro" id="IPR039418">
    <property type="entry name" value="LexA-like"/>
</dbReference>
<dbReference type="PANTHER" id="PTHR33516:SF2">
    <property type="entry name" value="LEXA REPRESSOR-RELATED"/>
    <property type="match status" value="1"/>
</dbReference>
<organism evidence="8">
    <name type="scientific">marine metagenome</name>
    <dbReference type="NCBI Taxonomy" id="408172"/>
    <lineage>
        <taxon>unclassified sequences</taxon>
        <taxon>metagenomes</taxon>
        <taxon>ecological metagenomes</taxon>
    </lineage>
</organism>
<evidence type="ECO:0000313" key="8">
    <source>
        <dbReference type="EMBL" id="SUZ58358.1"/>
    </source>
</evidence>
<keyword evidence="6" id="KW-0742">SOS response</keyword>
<accession>A0A381NWU5</accession>
<dbReference type="GO" id="GO:0016787">
    <property type="term" value="F:hydrolase activity"/>
    <property type="evidence" value="ECO:0007669"/>
    <property type="project" value="UniProtKB-KW"/>
</dbReference>
<dbReference type="PRINTS" id="PR00726">
    <property type="entry name" value="LEXASERPTASE"/>
</dbReference>
<feature type="domain" description="Peptidase S24/S26A/S26B/S26C" evidence="7">
    <location>
        <begin position="18"/>
        <end position="135"/>
    </location>
</feature>
<dbReference type="InterPro" id="IPR050077">
    <property type="entry name" value="LexA_repressor"/>
</dbReference>
<evidence type="ECO:0000256" key="3">
    <source>
        <dbReference type="ARBA" id="ARBA00022801"/>
    </source>
</evidence>
<proteinExistence type="inferred from homology"/>
<dbReference type="InterPro" id="IPR015927">
    <property type="entry name" value="Peptidase_S24_S26A/B/C"/>
</dbReference>